<sequence length="82" mass="8996">MTGRPLERDGIPLTIGKIWGILKKPFLVSFDLVCSGFGLFGLYIIIFIGGLCPVACRSMNFSFFSLFNFASSLLCLVVILIS</sequence>
<reference evidence="2" key="1">
    <citation type="journal article" date="2023" name="Mol. Phylogenet. Evol.">
        <title>Genome-scale phylogeny and comparative genomics of the fungal order Sordariales.</title>
        <authorList>
            <person name="Hensen N."/>
            <person name="Bonometti L."/>
            <person name="Westerberg I."/>
            <person name="Brannstrom I.O."/>
            <person name="Guillou S."/>
            <person name="Cros-Aarteil S."/>
            <person name="Calhoun S."/>
            <person name="Haridas S."/>
            <person name="Kuo A."/>
            <person name="Mondo S."/>
            <person name="Pangilinan J."/>
            <person name="Riley R."/>
            <person name="LaButti K."/>
            <person name="Andreopoulos B."/>
            <person name="Lipzen A."/>
            <person name="Chen C."/>
            <person name="Yan M."/>
            <person name="Daum C."/>
            <person name="Ng V."/>
            <person name="Clum A."/>
            <person name="Steindorff A."/>
            <person name="Ohm R.A."/>
            <person name="Martin F."/>
            <person name="Silar P."/>
            <person name="Natvig D.O."/>
            <person name="Lalanne C."/>
            <person name="Gautier V."/>
            <person name="Ament-Velasquez S.L."/>
            <person name="Kruys A."/>
            <person name="Hutchinson M.I."/>
            <person name="Powell A.J."/>
            <person name="Barry K."/>
            <person name="Miller A.N."/>
            <person name="Grigoriev I.V."/>
            <person name="Debuchy R."/>
            <person name="Gladieux P."/>
            <person name="Hiltunen Thoren M."/>
            <person name="Johannesson H."/>
        </authorList>
    </citation>
    <scope>NUCLEOTIDE SEQUENCE</scope>
    <source>
        <strain evidence="2">FGSC 1904</strain>
    </source>
</reference>
<keyword evidence="1" id="KW-0812">Transmembrane</keyword>
<dbReference type="EMBL" id="JAUTDP010000001">
    <property type="protein sequence ID" value="KAK3402878.1"/>
    <property type="molecule type" value="Genomic_DNA"/>
</dbReference>
<evidence type="ECO:0000313" key="3">
    <source>
        <dbReference type="Proteomes" id="UP001281003"/>
    </source>
</evidence>
<keyword evidence="1" id="KW-0472">Membrane</keyword>
<organism evidence="2 3">
    <name type="scientific">Sordaria brevicollis</name>
    <dbReference type="NCBI Taxonomy" id="83679"/>
    <lineage>
        <taxon>Eukaryota</taxon>
        <taxon>Fungi</taxon>
        <taxon>Dikarya</taxon>
        <taxon>Ascomycota</taxon>
        <taxon>Pezizomycotina</taxon>
        <taxon>Sordariomycetes</taxon>
        <taxon>Sordariomycetidae</taxon>
        <taxon>Sordariales</taxon>
        <taxon>Sordariaceae</taxon>
        <taxon>Sordaria</taxon>
    </lineage>
</organism>
<reference evidence="2" key="2">
    <citation type="submission" date="2023-07" db="EMBL/GenBank/DDBJ databases">
        <authorList>
            <consortium name="Lawrence Berkeley National Laboratory"/>
            <person name="Haridas S."/>
            <person name="Hensen N."/>
            <person name="Bonometti L."/>
            <person name="Westerberg I."/>
            <person name="Brannstrom I.O."/>
            <person name="Guillou S."/>
            <person name="Cros-Aarteil S."/>
            <person name="Calhoun S."/>
            <person name="Kuo A."/>
            <person name="Mondo S."/>
            <person name="Pangilinan J."/>
            <person name="Riley R."/>
            <person name="LaButti K."/>
            <person name="Andreopoulos B."/>
            <person name="Lipzen A."/>
            <person name="Chen C."/>
            <person name="Yanf M."/>
            <person name="Daum C."/>
            <person name="Ng V."/>
            <person name="Clum A."/>
            <person name="Steindorff A."/>
            <person name="Ohm R."/>
            <person name="Martin F."/>
            <person name="Silar P."/>
            <person name="Natvig D."/>
            <person name="Lalanne C."/>
            <person name="Gautier V."/>
            <person name="Ament-velasquez S.L."/>
            <person name="Kruys A."/>
            <person name="Hutchinson M.I."/>
            <person name="Powell A.J."/>
            <person name="Barry K."/>
            <person name="Miller A.N."/>
            <person name="Grigoriev I.V."/>
            <person name="Debuchy R."/>
            <person name="Gladieux P."/>
            <person name="Thoren M.H."/>
            <person name="Johannesson H."/>
        </authorList>
    </citation>
    <scope>NUCLEOTIDE SEQUENCE</scope>
    <source>
        <strain evidence="2">FGSC 1904</strain>
    </source>
</reference>
<protein>
    <submittedName>
        <fullName evidence="2">Uncharacterized protein</fullName>
    </submittedName>
</protein>
<evidence type="ECO:0000313" key="2">
    <source>
        <dbReference type="EMBL" id="KAK3402878.1"/>
    </source>
</evidence>
<gene>
    <name evidence="2" type="ORF">B0T20DRAFT_9910</name>
</gene>
<keyword evidence="3" id="KW-1185">Reference proteome</keyword>
<proteinExistence type="predicted"/>
<keyword evidence="1" id="KW-1133">Transmembrane helix</keyword>
<dbReference type="Proteomes" id="UP001281003">
    <property type="component" value="Unassembled WGS sequence"/>
</dbReference>
<feature type="transmembrane region" description="Helical" evidence="1">
    <location>
        <begin position="26"/>
        <end position="49"/>
    </location>
</feature>
<comment type="caution">
    <text evidence="2">The sequence shown here is derived from an EMBL/GenBank/DDBJ whole genome shotgun (WGS) entry which is preliminary data.</text>
</comment>
<accession>A0AAE0UG77</accession>
<dbReference type="AlphaFoldDB" id="A0AAE0UG77"/>
<feature type="transmembrane region" description="Helical" evidence="1">
    <location>
        <begin position="61"/>
        <end position="81"/>
    </location>
</feature>
<name>A0AAE0UG77_SORBR</name>
<evidence type="ECO:0000256" key="1">
    <source>
        <dbReference type="SAM" id="Phobius"/>
    </source>
</evidence>